<dbReference type="InterPro" id="IPR013783">
    <property type="entry name" value="Ig-like_fold"/>
</dbReference>
<dbReference type="Proteomes" id="UP000032247">
    <property type="component" value="Unassembled WGS sequence"/>
</dbReference>
<proteinExistence type="predicted"/>
<sequence length="132" mass="14458">MYSTIFNIGQINKYSKLAIFMSILFLCGCSSQTHSSQKETTIPVTLHVEDAKGLPVEGVQVTIVKAPSSDEEPSTEIGEILGKTDKNGDIKWDTGRKGDYSVALTKGETSVTHQISLTEDKKNHAILLVFKE</sequence>
<name>A0A0C3KL04_BACIU</name>
<evidence type="ECO:0000313" key="4">
    <source>
        <dbReference type="Proteomes" id="UP000032247"/>
    </source>
</evidence>
<dbReference type="InterPro" id="IPR019730">
    <property type="entry name" value="DUF2606"/>
</dbReference>
<reference evidence="1 4" key="1">
    <citation type="submission" date="2014-12" db="EMBL/GenBank/DDBJ databases">
        <title>Comparative genome analysis of Bacillus coagulans HM-08, Clostridium butyricum HM-68, Bacillus subtilis HM-66 and Bacillus licheniformis BL-09.</title>
        <authorList>
            <person name="Zhang H."/>
        </authorList>
    </citation>
    <scope>NUCLEOTIDE SEQUENCE [LARGE SCALE GENOMIC DNA]</scope>
    <source>
        <strain evidence="1 4">HM-66</strain>
    </source>
</reference>
<evidence type="ECO:0000313" key="3">
    <source>
        <dbReference type="EMBL" id="WHM19963.1"/>
    </source>
</evidence>
<dbReference type="STRING" id="483913.AN935_01150"/>
<dbReference type="Proteomes" id="UP001229422">
    <property type="component" value="Chromosome"/>
</dbReference>
<reference evidence="2" key="2">
    <citation type="submission" date="2023-03" db="EMBL/GenBank/DDBJ databases">
        <title>Complete genome sequences of 52 Bacillus and Priestia strains isolated from West-African fermentations and 26 reference strains from the DSMZ collection.</title>
        <authorList>
            <person name="Wiedenbein E.S."/>
            <person name="Canoy T.S."/>
            <person name="Hui Y."/>
            <person name="Parkouda C."/>
            <person name="Dawende C."/>
            <person name="Ametefe E."/>
            <person name="Jespersen L."/>
            <person name="Nielsen D.S."/>
        </authorList>
    </citation>
    <scope>NUCLEOTIDE SEQUENCE</scope>
    <source>
        <strain evidence="2">PRO56</strain>
    </source>
</reference>
<dbReference type="AlphaFoldDB" id="A0A0C3KL04"/>
<reference evidence="3" key="3">
    <citation type="submission" date="2023-05" db="EMBL/GenBank/DDBJ databases">
        <title>Complete genome sequence of Bacillus subtilis SRCM117797 isolated from Soybean paste.</title>
        <authorList>
            <person name="Abraha H.B."/>
            <person name="Kim K.-P."/>
            <person name="Ryu M.-S."/>
            <person name="Jeong D.-Y."/>
        </authorList>
    </citation>
    <scope>NUCLEOTIDE SEQUENCE</scope>
    <source>
        <strain evidence="3">SRCM117797</strain>
    </source>
</reference>
<evidence type="ECO:0000313" key="2">
    <source>
        <dbReference type="EMBL" id="WEY85042.1"/>
    </source>
</evidence>
<dbReference type="RefSeq" id="WP_017694980.1">
    <property type="nucleotide sequence ID" value="NZ_CP022890.1"/>
</dbReference>
<dbReference type="EMBL" id="CP125292">
    <property type="protein sequence ID" value="WHM19963.1"/>
    <property type="molecule type" value="Genomic_DNA"/>
</dbReference>
<dbReference type="Proteomes" id="UP001214898">
    <property type="component" value="Chromosome"/>
</dbReference>
<dbReference type="PATRIC" id="fig|1423.173.peg.3183"/>
<protein>
    <submittedName>
        <fullName evidence="2">YbfJ family protein</fullName>
    </submittedName>
</protein>
<evidence type="ECO:0000313" key="1">
    <source>
        <dbReference type="EMBL" id="KIU11068.1"/>
    </source>
</evidence>
<organism evidence="1 4">
    <name type="scientific">Bacillus subtilis</name>
    <dbReference type="NCBI Taxonomy" id="1423"/>
    <lineage>
        <taxon>Bacteria</taxon>
        <taxon>Bacillati</taxon>
        <taxon>Bacillota</taxon>
        <taxon>Bacilli</taxon>
        <taxon>Bacillales</taxon>
        <taxon>Bacillaceae</taxon>
        <taxon>Bacillus</taxon>
    </lineage>
</organism>
<accession>A0A0C3KL04</accession>
<dbReference type="Pfam" id="PF10794">
    <property type="entry name" value="DUF2606"/>
    <property type="match status" value="1"/>
</dbReference>
<dbReference type="EMBL" id="CP120576">
    <property type="protein sequence ID" value="WEY85042.1"/>
    <property type="molecule type" value="Genomic_DNA"/>
</dbReference>
<dbReference type="EMBL" id="JXBC01000004">
    <property type="protein sequence ID" value="KIU11068.1"/>
    <property type="molecule type" value="Genomic_DNA"/>
</dbReference>
<dbReference type="Gene3D" id="2.60.40.10">
    <property type="entry name" value="Immunoglobulins"/>
    <property type="match status" value="1"/>
</dbReference>
<gene>
    <name evidence="2" type="primary">ybfJ</name>
    <name evidence="2" type="ORF">P5633_01725</name>
    <name evidence="3" type="ORF">QL281_13805</name>
    <name evidence="1" type="ORF">SC09_Contig25orf01018</name>
</gene>